<dbReference type="Proteomes" id="UP000193642">
    <property type="component" value="Unassembled WGS sequence"/>
</dbReference>
<dbReference type="AlphaFoldDB" id="A0A1Y2BBI5"/>
<gene>
    <name evidence="2" type="ORF">BCR33DRAFT_856690</name>
</gene>
<protein>
    <submittedName>
        <fullName evidence="2">Uncharacterized protein</fullName>
    </submittedName>
</protein>
<dbReference type="PANTHER" id="PTHR46579">
    <property type="entry name" value="F5/8 TYPE C DOMAIN-CONTAINING PROTEIN-RELATED"/>
    <property type="match status" value="1"/>
</dbReference>
<proteinExistence type="predicted"/>
<organism evidence="2 3">
    <name type="scientific">Rhizoclosmatium globosum</name>
    <dbReference type="NCBI Taxonomy" id="329046"/>
    <lineage>
        <taxon>Eukaryota</taxon>
        <taxon>Fungi</taxon>
        <taxon>Fungi incertae sedis</taxon>
        <taxon>Chytridiomycota</taxon>
        <taxon>Chytridiomycota incertae sedis</taxon>
        <taxon>Chytridiomycetes</taxon>
        <taxon>Chytridiales</taxon>
        <taxon>Chytriomycetaceae</taxon>
        <taxon>Rhizoclosmatium</taxon>
    </lineage>
</organism>
<evidence type="ECO:0000256" key="1">
    <source>
        <dbReference type="SAM" id="MobiDB-lite"/>
    </source>
</evidence>
<keyword evidence="3" id="KW-1185">Reference proteome</keyword>
<comment type="caution">
    <text evidence="2">The sequence shown here is derived from an EMBL/GenBank/DDBJ whole genome shotgun (WGS) entry which is preliminary data.</text>
</comment>
<reference evidence="2 3" key="1">
    <citation type="submission" date="2016-07" db="EMBL/GenBank/DDBJ databases">
        <title>Pervasive Adenine N6-methylation of Active Genes in Fungi.</title>
        <authorList>
            <consortium name="DOE Joint Genome Institute"/>
            <person name="Mondo S.J."/>
            <person name="Dannebaum R.O."/>
            <person name="Kuo R.C."/>
            <person name="Labutti K."/>
            <person name="Haridas S."/>
            <person name="Kuo A."/>
            <person name="Salamov A."/>
            <person name="Ahrendt S.R."/>
            <person name="Lipzen A."/>
            <person name="Sullivan W."/>
            <person name="Andreopoulos W.B."/>
            <person name="Clum A."/>
            <person name="Lindquist E."/>
            <person name="Daum C."/>
            <person name="Ramamoorthy G.K."/>
            <person name="Gryganskyi A."/>
            <person name="Culley D."/>
            <person name="Magnuson J.K."/>
            <person name="James T.Y."/>
            <person name="O'Malley M.A."/>
            <person name="Stajich J.E."/>
            <person name="Spatafora J.W."/>
            <person name="Visel A."/>
            <person name="Grigoriev I.V."/>
        </authorList>
    </citation>
    <scope>NUCLEOTIDE SEQUENCE [LARGE SCALE GENOMIC DNA]</scope>
    <source>
        <strain evidence="2 3">JEL800</strain>
    </source>
</reference>
<evidence type="ECO:0000313" key="2">
    <source>
        <dbReference type="EMBL" id="ORY32066.1"/>
    </source>
</evidence>
<evidence type="ECO:0000313" key="3">
    <source>
        <dbReference type="Proteomes" id="UP000193642"/>
    </source>
</evidence>
<dbReference type="PANTHER" id="PTHR46579:SF1">
    <property type="entry name" value="F5_8 TYPE C DOMAIN-CONTAINING PROTEIN"/>
    <property type="match status" value="1"/>
</dbReference>
<feature type="compositionally biased region" description="Low complexity" evidence="1">
    <location>
        <begin position="37"/>
        <end position="47"/>
    </location>
</feature>
<dbReference type="OrthoDB" id="2150796at2759"/>
<accession>A0A1Y2BBI5</accession>
<dbReference type="EMBL" id="MCGO01000073">
    <property type="protein sequence ID" value="ORY32066.1"/>
    <property type="molecule type" value="Genomic_DNA"/>
</dbReference>
<feature type="region of interest" description="Disordered" evidence="1">
    <location>
        <begin position="1"/>
        <end position="101"/>
    </location>
</feature>
<sequence length="898" mass="101517">MTIASHLETHSHSRKRKEAESLCNSDQDGEDDPAVSPGPSNSSPIGSEYRDVQNQVEYDHDDAWPEFSQATDVTDDESLRGPASESEEEEEQEPRYFDNESDIPLVSATESSIAYSRLVSLLVRLKTDSLLCNKFTLFLQCMQQKWTHQGYSNLVNTRWSIIQLGNRCYSLSELAGFPQTLQTLTNQIFKLIGSFLPMESFETEVHHKPETVPYMSLKTAVLIWLSSPGIAASIQKSNLLNVLPNISCVNTAQILKDRMKEYETRPEDYGIESAETSVEFLGVLLRTMDQWLPAYAANNIKPPHLKRKVRFLHLSMYQDDFGWMGTVNTKRGQTVFCLTAMEIERGIRAKTNGLGVLAIMLTKSAIVKGKGGMNLLLGCYADELEEFIKGIEFTIGNETFLVFAVIYLYTGDIPARNRILGRTIAVNQRFACHTCETPTKEFCKCALDATKLKSNRSPAQYKALLDANGRIGEINGPNKTVAEASGVVEIPITATFPGQNVPVSTVVDLMHSEPLGTLHKEFALLSASLTPNHLPKMSNEFDVYGRRNHLESRYDFHDLNSLKGLHGHGLLLFFLVSPYLLVKLKLINQSNSILCSLFRNWCCRIRLLSLMCSHSLTPAQFAEMESLITGIMKFYGENHPRLVTINMHFLQHVCDYIKNYGLLRDHWSFVYEHHNGIIKSCYSNTNNRKVSFGVYRRLLSVYTLELLDQIAGKPNQCPKQNDIPPADSYLHLPPSDTLIQAESNIPFQDCQLYTNANGDPKLNWQTLRDGDWILLRVGEDDPIIGMFVAAATTQSGREPDLLLFRKPRIQRRREKRVDGSLQWLVYSESAEVGVVYVSDAAESFIRRLKTLKIDETSVLIVDGVDELFWLYRSYPVRQRSKRVGESPIGRSSVFWTAV</sequence>
<name>A0A1Y2BBI5_9FUNG</name>